<evidence type="ECO:0000313" key="2">
    <source>
        <dbReference type="EMBL" id="MDQ0533897.1"/>
    </source>
</evidence>
<accession>A0ABU0MKG2</accession>
<feature type="compositionally biased region" description="Basic and acidic residues" evidence="1">
    <location>
        <begin position="67"/>
        <end position="77"/>
    </location>
</feature>
<organism evidence="2 3">
    <name type="scientific">Azospirillum picis</name>
    <dbReference type="NCBI Taxonomy" id="488438"/>
    <lineage>
        <taxon>Bacteria</taxon>
        <taxon>Pseudomonadati</taxon>
        <taxon>Pseudomonadota</taxon>
        <taxon>Alphaproteobacteria</taxon>
        <taxon>Rhodospirillales</taxon>
        <taxon>Azospirillaceae</taxon>
        <taxon>Azospirillum</taxon>
    </lineage>
</organism>
<dbReference type="InterPro" id="IPR021327">
    <property type="entry name" value="DUF2934"/>
</dbReference>
<reference evidence="2 3" key="1">
    <citation type="submission" date="2023-07" db="EMBL/GenBank/DDBJ databases">
        <title>Genomic Encyclopedia of Type Strains, Phase IV (KMG-IV): sequencing the most valuable type-strain genomes for metagenomic binning, comparative biology and taxonomic classification.</title>
        <authorList>
            <person name="Goeker M."/>
        </authorList>
    </citation>
    <scope>NUCLEOTIDE SEQUENCE [LARGE SCALE GENOMIC DNA]</scope>
    <source>
        <strain evidence="2 3">DSM 19922</strain>
    </source>
</reference>
<dbReference type="EMBL" id="JAUSVU010000009">
    <property type="protein sequence ID" value="MDQ0533897.1"/>
    <property type="molecule type" value="Genomic_DNA"/>
</dbReference>
<feature type="compositionally biased region" description="Basic and acidic residues" evidence="1">
    <location>
        <begin position="22"/>
        <end position="33"/>
    </location>
</feature>
<gene>
    <name evidence="2" type="ORF">QO018_002764</name>
</gene>
<dbReference type="Pfam" id="PF11154">
    <property type="entry name" value="DUF2934"/>
    <property type="match status" value="1"/>
</dbReference>
<evidence type="ECO:0008006" key="4">
    <source>
        <dbReference type="Google" id="ProtNLM"/>
    </source>
</evidence>
<dbReference type="Proteomes" id="UP001244552">
    <property type="component" value="Unassembled WGS sequence"/>
</dbReference>
<comment type="caution">
    <text evidence="2">The sequence shown here is derived from an EMBL/GenBank/DDBJ whole genome shotgun (WGS) entry which is preliminary data.</text>
</comment>
<name>A0ABU0MKG2_9PROT</name>
<sequence>MEHTLGPDDPRVRDRAYEIWEREGRPDDRHLDHWTQAAREIGEEDRHNAGGPHANGPDAGLQAPDDAAARNQREAADHLGQSGG</sequence>
<feature type="region of interest" description="Disordered" evidence="1">
    <location>
        <begin position="22"/>
        <end position="84"/>
    </location>
</feature>
<dbReference type="RefSeq" id="WP_209982874.1">
    <property type="nucleotide sequence ID" value="NZ_JAGINO010000009.1"/>
</dbReference>
<keyword evidence="3" id="KW-1185">Reference proteome</keyword>
<evidence type="ECO:0000313" key="3">
    <source>
        <dbReference type="Proteomes" id="UP001244552"/>
    </source>
</evidence>
<proteinExistence type="predicted"/>
<evidence type="ECO:0000256" key="1">
    <source>
        <dbReference type="SAM" id="MobiDB-lite"/>
    </source>
</evidence>
<protein>
    <recommendedName>
        <fullName evidence="4">DUF2934 domain-containing protein</fullName>
    </recommendedName>
</protein>